<accession>A0A9J6ATL5</accession>
<dbReference type="Proteomes" id="UP000824120">
    <property type="component" value="Chromosome 2"/>
</dbReference>
<dbReference type="EMBL" id="JACXVP010000002">
    <property type="protein sequence ID" value="KAG5627917.1"/>
    <property type="molecule type" value="Genomic_DNA"/>
</dbReference>
<sequence length="288" mass="31475">MRTTSALSSGSAGSTSMDNNSRYFVFPLDSLAIIIGFPVDFKFTKSIRLQGGVKSNVIFGHQEGDDYPPTTMDNASGINQLSQDQFPQLVQLLHQVKVSRTEATTSDVSANSTSKTPSVSCLVSIQSTHWILDSGGPSVKGTLVLGDIKDELYQLNSTSLLFKNRILSRALSTRTPISSVNQQVINSAIAIHEPTSFAQDLSGSSHQVILPKLGLLPLPSSLRRGVENENHSSPLLLLDRIKDEEKKEKKSVLVSMCSKEIQYQVQNEYKSNFPSLGCYEHVGNKSDD</sequence>
<dbReference type="OrthoDB" id="413361at2759"/>
<protein>
    <submittedName>
        <fullName evidence="1">Uncharacterized protein</fullName>
    </submittedName>
</protein>
<evidence type="ECO:0000313" key="1">
    <source>
        <dbReference type="EMBL" id="KAG5627917.1"/>
    </source>
</evidence>
<keyword evidence="2" id="KW-1185">Reference proteome</keyword>
<reference evidence="1 2" key="1">
    <citation type="submission" date="2020-09" db="EMBL/GenBank/DDBJ databases">
        <title>De no assembly of potato wild relative species, Solanum commersonii.</title>
        <authorList>
            <person name="Cho K."/>
        </authorList>
    </citation>
    <scope>NUCLEOTIDE SEQUENCE [LARGE SCALE GENOMIC DNA]</scope>
    <source>
        <strain evidence="1">LZ3.2</strain>
        <tissue evidence="1">Leaf</tissue>
    </source>
</reference>
<dbReference type="AlphaFoldDB" id="A0A9J6ATL5"/>
<comment type="caution">
    <text evidence="1">The sequence shown here is derived from an EMBL/GenBank/DDBJ whole genome shotgun (WGS) entry which is preliminary data.</text>
</comment>
<name>A0A9J6ATL5_SOLCO</name>
<proteinExistence type="predicted"/>
<evidence type="ECO:0000313" key="2">
    <source>
        <dbReference type="Proteomes" id="UP000824120"/>
    </source>
</evidence>
<gene>
    <name evidence="1" type="ORF">H5410_013135</name>
</gene>
<organism evidence="1 2">
    <name type="scientific">Solanum commersonii</name>
    <name type="common">Commerson's wild potato</name>
    <name type="synonym">Commerson's nightshade</name>
    <dbReference type="NCBI Taxonomy" id="4109"/>
    <lineage>
        <taxon>Eukaryota</taxon>
        <taxon>Viridiplantae</taxon>
        <taxon>Streptophyta</taxon>
        <taxon>Embryophyta</taxon>
        <taxon>Tracheophyta</taxon>
        <taxon>Spermatophyta</taxon>
        <taxon>Magnoliopsida</taxon>
        <taxon>eudicotyledons</taxon>
        <taxon>Gunneridae</taxon>
        <taxon>Pentapetalae</taxon>
        <taxon>asterids</taxon>
        <taxon>lamiids</taxon>
        <taxon>Solanales</taxon>
        <taxon>Solanaceae</taxon>
        <taxon>Solanoideae</taxon>
        <taxon>Solaneae</taxon>
        <taxon>Solanum</taxon>
    </lineage>
</organism>